<dbReference type="InterPro" id="IPR027417">
    <property type="entry name" value="P-loop_NTPase"/>
</dbReference>
<dbReference type="PANTHER" id="PTHR43883:SF1">
    <property type="entry name" value="GLUCONOKINASE"/>
    <property type="match status" value="1"/>
</dbReference>
<evidence type="ECO:0008006" key="3">
    <source>
        <dbReference type="Google" id="ProtNLM"/>
    </source>
</evidence>
<accession>A0A1I4XF44</accession>
<protein>
    <recommendedName>
        <fullName evidence="3">Aminoglycoside phosphotransferase domain-containing protein</fullName>
    </recommendedName>
</protein>
<dbReference type="EMBL" id="FOVJ01000001">
    <property type="protein sequence ID" value="SFN24282.1"/>
    <property type="molecule type" value="Genomic_DNA"/>
</dbReference>
<dbReference type="OrthoDB" id="9810277at2"/>
<dbReference type="Gene3D" id="3.90.1200.10">
    <property type="match status" value="1"/>
</dbReference>
<proteinExistence type="predicted"/>
<gene>
    <name evidence="1" type="ORF">SAMN05216386_0079</name>
</gene>
<dbReference type="InterPro" id="IPR052732">
    <property type="entry name" value="Cell-binding_unc_protein"/>
</dbReference>
<dbReference type="Proteomes" id="UP000183107">
    <property type="component" value="Unassembled WGS sequence"/>
</dbReference>
<organism evidence="1 2">
    <name type="scientific">Nitrosospira briensis</name>
    <dbReference type="NCBI Taxonomy" id="35799"/>
    <lineage>
        <taxon>Bacteria</taxon>
        <taxon>Pseudomonadati</taxon>
        <taxon>Pseudomonadota</taxon>
        <taxon>Betaproteobacteria</taxon>
        <taxon>Nitrosomonadales</taxon>
        <taxon>Nitrosomonadaceae</taxon>
        <taxon>Nitrosospira</taxon>
    </lineage>
</organism>
<evidence type="ECO:0000313" key="2">
    <source>
        <dbReference type="Proteomes" id="UP000183107"/>
    </source>
</evidence>
<dbReference type="AlphaFoldDB" id="A0A1I4XF44"/>
<dbReference type="Gene3D" id="3.40.50.300">
    <property type="entry name" value="P-loop containing nucleotide triphosphate hydrolases"/>
    <property type="match status" value="1"/>
</dbReference>
<evidence type="ECO:0000313" key="1">
    <source>
        <dbReference type="EMBL" id="SFN24282.1"/>
    </source>
</evidence>
<reference evidence="2" key="1">
    <citation type="submission" date="2016-10" db="EMBL/GenBank/DDBJ databases">
        <authorList>
            <person name="Varghese N."/>
        </authorList>
    </citation>
    <scope>NUCLEOTIDE SEQUENCE [LARGE SCALE GENOMIC DNA]</scope>
    <source>
        <strain evidence="2">Nsp8</strain>
    </source>
</reference>
<dbReference type="Pfam" id="PF13671">
    <property type="entry name" value="AAA_33"/>
    <property type="match status" value="1"/>
</dbReference>
<name>A0A1I4XF44_9PROT</name>
<dbReference type="PANTHER" id="PTHR43883">
    <property type="entry name" value="SLR0207 PROTEIN"/>
    <property type="match status" value="1"/>
</dbReference>
<sequence>MENQSEQSKPPTDELKEGDVQSRLIGALMDRRRYPHAVKTVRVVETHISWVLLAGRYAYKIKKSVDLGFLNFTGLASRRHYCDEEIRLNRRLAPQIYLGVIPIGGTPEMPEFNATPAIEYAVRMRRFPASSQLDRLATRREILPRHIDSLAETIADFHSSLPSTEAGSAFGSTAAIRSAVFQSFDRLQAVLTDGESERRVIALRRACETEYASCKERFAQRREQGWVRECHGDLHLGNIALIEGKPVPFDGIEFDPALRWVDVMSEVAFTVMDLLYYRHSQLAYRFLNVYLQATGDYNGVPLLRFYIAYRAVVRAMVSAIRAEQMSLPEHAKAKAIADCRDFLVLAAERLGQYRPALIITYGLPGSGKTTFAQTALERLQAIRIRSDVERKRLFGLAPLADSDSHAGNIYDANATRRTYSQLHKLSRNLLATGTTVIVDAAFLKQDERERFRQLAHEMTVPFVIVAMRVATTILRARITQRQSESNDASEADLAVLELLQAKQEALSPVEQARTVEFANEEAGIEADVSGWKKLNHLLSSS</sequence>
<dbReference type="SUPFAM" id="SSF52540">
    <property type="entry name" value="P-loop containing nucleoside triphosphate hydrolases"/>
    <property type="match status" value="1"/>
</dbReference>
<dbReference type="InterPro" id="IPR011009">
    <property type="entry name" value="Kinase-like_dom_sf"/>
</dbReference>
<keyword evidence="2" id="KW-1185">Reference proteome</keyword>
<dbReference type="SUPFAM" id="SSF56112">
    <property type="entry name" value="Protein kinase-like (PK-like)"/>
    <property type="match status" value="1"/>
</dbReference>
<dbReference type="RefSeq" id="WP_083396559.1">
    <property type="nucleotide sequence ID" value="NZ_FOVJ01000001.1"/>
</dbReference>